<dbReference type="OrthoDB" id="9885460at2"/>
<dbReference type="AlphaFoldDB" id="A0A2S7IIP7"/>
<dbReference type="RefSeq" id="WP_104714702.1">
    <property type="nucleotide sequence ID" value="NZ_PTRA01000003.1"/>
</dbReference>
<feature type="chain" id="PRO_5015578017" evidence="2">
    <location>
        <begin position="22"/>
        <end position="69"/>
    </location>
</feature>
<feature type="signal peptide" evidence="2">
    <location>
        <begin position="1"/>
        <end position="21"/>
    </location>
</feature>
<evidence type="ECO:0000256" key="1">
    <source>
        <dbReference type="SAM" id="MobiDB-lite"/>
    </source>
</evidence>
<gene>
    <name evidence="3" type="ORF">C5O19_17505</name>
</gene>
<dbReference type="Proteomes" id="UP000239590">
    <property type="component" value="Unassembled WGS sequence"/>
</dbReference>
<name>A0A2S7IIP7_9BACT</name>
<dbReference type="EMBL" id="PTRA01000003">
    <property type="protein sequence ID" value="PQA56152.1"/>
    <property type="molecule type" value="Genomic_DNA"/>
</dbReference>
<evidence type="ECO:0000313" key="4">
    <source>
        <dbReference type="Proteomes" id="UP000239590"/>
    </source>
</evidence>
<sequence length="69" mass="7732">MKKLIFTLLIGAMVLPEYASASSSSPSSGTTVQTEQAHARKRRSYRKKKGFMWGLFRKKDKGCGCPSYK</sequence>
<reference evidence="4" key="1">
    <citation type="submission" date="2018-02" db="EMBL/GenBank/DDBJ databases">
        <title>Genome sequencing of Solimonas sp. HR-BB.</title>
        <authorList>
            <person name="Lee Y."/>
            <person name="Jeon C.O."/>
        </authorList>
    </citation>
    <scope>NUCLEOTIDE SEQUENCE [LARGE SCALE GENOMIC DNA]</scope>
    <source>
        <strain evidence="4">HR-U</strain>
    </source>
</reference>
<protein>
    <submittedName>
        <fullName evidence="3">Uncharacterized protein</fullName>
    </submittedName>
</protein>
<accession>A0A2S7IIP7</accession>
<organism evidence="3 4">
    <name type="scientific">Siphonobacter curvatus</name>
    <dbReference type="NCBI Taxonomy" id="2094562"/>
    <lineage>
        <taxon>Bacteria</taxon>
        <taxon>Pseudomonadati</taxon>
        <taxon>Bacteroidota</taxon>
        <taxon>Cytophagia</taxon>
        <taxon>Cytophagales</taxon>
        <taxon>Cytophagaceae</taxon>
        <taxon>Siphonobacter</taxon>
    </lineage>
</organism>
<evidence type="ECO:0000256" key="2">
    <source>
        <dbReference type="SAM" id="SignalP"/>
    </source>
</evidence>
<evidence type="ECO:0000313" key="3">
    <source>
        <dbReference type="EMBL" id="PQA56152.1"/>
    </source>
</evidence>
<feature type="region of interest" description="Disordered" evidence="1">
    <location>
        <begin position="20"/>
        <end position="45"/>
    </location>
</feature>
<proteinExistence type="predicted"/>
<keyword evidence="4" id="KW-1185">Reference proteome</keyword>
<keyword evidence="2" id="KW-0732">Signal</keyword>
<comment type="caution">
    <text evidence="3">The sequence shown here is derived from an EMBL/GenBank/DDBJ whole genome shotgun (WGS) entry which is preliminary data.</text>
</comment>